<name>T1EER2_HELRO</name>
<dbReference type="EMBL" id="KB095858">
    <property type="protein sequence ID" value="ESO10881.1"/>
    <property type="molecule type" value="Genomic_DNA"/>
</dbReference>
<reference evidence="1 3" key="2">
    <citation type="journal article" date="2013" name="Nature">
        <title>Insights into bilaterian evolution from three spiralian genomes.</title>
        <authorList>
            <person name="Simakov O."/>
            <person name="Marletaz F."/>
            <person name="Cho S.J."/>
            <person name="Edsinger-Gonzales E."/>
            <person name="Havlak P."/>
            <person name="Hellsten U."/>
            <person name="Kuo D.H."/>
            <person name="Larsson T."/>
            <person name="Lv J."/>
            <person name="Arendt D."/>
            <person name="Savage R."/>
            <person name="Osoegawa K."/>
            <person name="de Jong P."/>
            <person name="Grimwood J."/>
            <person name="Chapman J.A."/>
            <person name="Shapiro H."/>
            <person name="Aerts A."/>
            <person name="Otillar R.P."/>
            <person name="Terry A.Y."/>
            <person name="Boore J.L."/>
            <person name="Grigoriev I.V."/>
            <person name="Lindberg D.R."/>
            <person name="Seaver E.C."/>
            <person name="Weisblat D.A."/>
            <person name="Putnam N.H."/>
            <person name="Rokhsar D.S."/>
        </authorList>
    </citation>
    <scope>NUCLEOTIDE SEQUENCE</scope>
</reference>
<dbReference type="CDD" id="cd20237">
    <property type="entry name" value="PFM_LIN24-like"/>
    <property type="match status" value="1"/>
</dbReference>
<dbReference type="Gene3D" id="2.170.15.10">
    <property type="entry name" value="Proaerolysin, chain A, domain 3"/>
    <property type="match status" value="1"/>
</dbReference>
<evidence type="ECO:0000313" key="3">
    <source>
        <dbReference type="Proteomes" id="UP000015101"/>
    </source>
</evidence>
<dbReference type="CTD" id="20195064"/>
<dbReference type="eggNOG" id="ENOG502S1NK">
    <property type="taxonomic scope" value="Eukaryota"/>
</dbReference>
<dbReference type="KEGG" id="hro:HELRODRAFT_109192"/>
<dbReference type="EnsemblMetazoa" id="HelroT109192">
    <property type="protein sequence ID" value="HelroP109192"/>
    <property type="gene ID" value="HelroG109192"/>
</dbReference>
<dbReference type="PANTHER" id="PTHR39369:SF6">
    <property type="entry name" value="LIN-24 (TWENTY-FOUR) LIKE"/>
    <property type="match status" value="1"/>
</dbReference>
<dbReference type="Proteomes" id="UP000015101">
    <property type="component" value="Unassembled WGS sequence"/>
</dbReference>
<dbReference type="EMBL" id="AMQM01002768">
    <property type="status" value="NOT_ANNOTATED_CDS"/>
    <property type="molecule type" value="Genomic_DNA"/>
</dbReference>
<organism evidence="2 3">
    <name type="scientific">Helobdella robusta</name>
    <name type="common">Californian leech</name>
    <dbReference type="NCBI Taxonomy" id="6412"/>
    <lineage>
        <taxon>Eukaryota</taxon>
        <taxon>Metazoa</taxon>
        <taxon>Spiralia</taxon>
        <taxon>Lophotrochozoa</taxon>
        <taxon>Annelida</taxon>
        <taxon>Clitellata</taxon>
        <taxon>Hirudinea</taxon>
        <taxon>Rhynchobdellida</taxon>
        <taxon>Glossiphoniidae</taxon>
        <taxon>Helobdella</taxon>
    </lineage>
</organism>
<dbReference type="OMA" id="ECSEPTY"/>
<keyword evidence="3" id="KW-1185">Reference proteome</keyword>
<dbReference type="SUPFAM" id="SSF56973">
    <property type="entry name" value="Aerolisin/ETX pore-forming domain"/>
    <property type="match status" value="1"/>
</dbReference>
<dbReference type="InParanoid" id="T1EER2"/>
<sequence>MNLPCKPADVFDLEGIVKTWATQMYDYTKSREQNRIPREALMFNINWKGVKFIHKEIEFPEPPKKPVVPKTQCLFRTKFFNQTNQDQEYTFRTERTTSSTCEVSFDRCLTIGAELTLSLKTPMEIFEANAGFKRELAVTNAQGQCIEQCLTWGVDSLIKVPAMHQATAELVVYEDELCGDFNLATDFSGKVVVTVTNLRDNNSFVKMIEGDISEIIKASSCAAQVIAKSNRVVTFVTKGHCQFHYGIEQHVTVRQEPIVSVE</sequence>
<evidence type="ECO:0000313" key="1">
    <source>
        <dbReference type="EMBL" id="ESO10881.1"/>
    </source>
</evidence>
<dbReference type="OrthoDB" id="9977517at2759"/>
<dbReference type="InterPro" id="IPR004991">
    <property type="entry name" value="Aerolysin-like"/>
</dbReference>
<dbReference type="GeneID" id="20195064"/>
<reference evidence="2" key="3">
    <citation type="submission" date="2015-06" db="UniProtKB">
        <authorList>
            <consortium name="EnsemblMetazoa"/>
        </authorList>
    </citation>
    <scope>IDENTIFICATION</scope>
</reference>
<evidence type="ECO:0000313" key="2">
    <source>
        <dbReference type="EnsemblMetazoa" id="HelroP109192"/>
    </source>
</evidence>
<dbReference type="HOGENOM" id="CLU_064578_0_0_1"/>
<dbReference type="Pfam" id="PF03318">
    <property type="entry name" value="ETX_MTX2"/>
    <property type="match status" value="1"/>
</dbReference>
<dbReference type="AlphaFoldDB" id="T1EER2"/>
<reference evidence="3" key="1">
    <citation type="submission" date="2012-12" db="EMBL/GenBank/DDBJ databases">
        <authorList>
            <person name="Hellsten U."/>
            <person name="Grimwood J."/>
            <person name="Chapman J.A."/>
            <person name="Shapiro H."/>
            <person name="Aerts A."/>
            <person name="Otillar R.P."/>
            <person name="Terry A.Y."/>
            <person name="Boore J.L."/>
            <person name="Simakov O."/>
            <person name="Marletaz F."/>
            <person name="Cho S.-J."/>
            <person name="Edsinger-Gonzales E."/>
            <person name="Havlak P."/>
            <person name="Kuo D.-H."/>
            <person name="Larsson T."/>
            <person name="Lv J."/>
            <person name="Arendt D."/>
            <person name="Savage R."/>
            <person name="Osoegawa K."/>
            <person name="de Jong P."/>
            <person name="Lindberg D.R."/>
            <person name="Seaver E.C."/>
            <person name="Weisblat D.A."/>
            <person name="Putnam N.H."/>
            <person name="Grigoriev I.V."/>
            <person name="Rokhsar D.S."/>
        </authorList>
    </citation>
    <scope>NUCLEOTIDE SEQUENCE</scope>
</reference>
<gene>
    <name evidence="2" type="primary">20195064</name>
    <name evidence="1" type="ORF">HELRODRAFT_109192</name>
</gene>
<dbReference type="PANTHER" id="PTHR39369">
    <property type="entry name" value="LIN-24 (TWENTY-FOUR) LIKE"/>
    <property type="match status" value="1"/>
</dbReference>
<protein>
    <submittedName>
        <fullName evidence="1 2">Uncharacterized protein</fullName>
    </submittedName>
</protein>
<accession>T1EER2</accession>
<dbReference type="STRING" id="6412.T1EER2"/>
<dbReference type="RefSeq" id="XP_009011150.1">
    <property type="nucleotide sequence ID" value="XM_009012902.1"/>
</dbReference>
<proteinExistence type="predicted"/>